<organism evidence="4 5">
    <name type="scientific">Schinkia azotoformans LMG 9581</name>
    <dbReference type="NCBI Taxonomy" id="1131731"/>
    <lineage>
        <taxon>Bacteria</taxon>
        <taxon>Bacillati</taxon>
        <taxon>Bacillota</taxon>
        <taxon>Bacilli</taxon>
        <taxon>Bacillales</taxon>
        <taxon>Bacillaceae</taxon>
        <taxon>Calidifontibacillus/Schinkia group</taxon>
        <taxon>Schinkia</taxon>
    </lineage>
</organism>
<dbReference type="GO" id="GO:0003676">
    <property type="term" value="F:nucleic acid binding"/>
    <property type="evidence" value="ECO:0007669"/>
    <property type="project" value="InterPro"/>
</dbReference>
<sequence length="119" mass="13531">MYEEVFVTIVGSRHYKGSEIFRVGQIVRLVKDFENSYDDEAIAVELEPFGKVGYVANSTSTVARGTKSAGRIYDSFDDERYGLIRFILKGDAIVQLIDYHEFSLLQGEYKVIASFFNLP</sequence>
<dbReference type="AlphaFoldDB" id="K6DQ51"/>
<dbReference type="RefSeq" id="WP_003333181.1">
    <property type="nucleotide sequence ID" value="NZ_AJLR01000150.1"/>
</dbReference>
<dbReference type="GO" id="GO:0008270">
    <property type="term" value="F:zinc ion binding"/>
    <property type="evidence" value="ECO:0007669"/>
    <property type="project" value="InterPro"/>
</dbReference>
<dbReference type="Gene3D" id="3.30.70.2330">
    <property type="match status" value="1"/>
</dbReference>
<dbReference type="GO" id="GO:0016818">
    <property type="term" value="F:hydrolase activity, acting on acid anhydrides, in phosphorus-containing anhydrides"/>
    <property type="evidence" value="ECO:0007669"/>
    <property type="project" value="InterPro"/>
</dbReference>
<dbReference type="PATRIC" id="fig|1131731.3.peg.4023"/>
<dbReference type="InterPro" id="IPR014905">
    <property type="entry name" value="HIRAN"/>
</dbReference>
<keyword evidence="5" id="KW-1185">Reference proteome</keyword>
<name>K6DQ51_SCHAZ</name>
<accession>K6DQ51</accession>
<feature type="domain" description="HIRAN" evidence="3">
    <location>
        <begin position="3"/>
        <end position="60"/>
    </location>
</feature>
<keyword evidence="1" id="KW-0479">Metal-binding</keyword>
<evidence type="ECO:0000259" key="3">
    <source>
        <dbReference type="Pfam" id="PF08797"/>
    </source>
</evidence>
<evidence type="ECO:0000256" key="2">
    <source>
        <dbReference type="ARBA" id="ARBA00022801"/>
    </source>
</evidence>
<dbReference type="GeneID" id="89467898"/>
<dbReference type="Proteomes" id="UP000006315">
    <property type="component" value="Unassembled WGS sequence"/>
</dbReference>
<comment type="caution">
    <text evidence="4">The sequence shown here is derived from an EMBL/GenBank/DDBJ whole genome shotgun (WGS) entry which is preliminary data.</text>
</comment>
<dbReference type="STRING" id="1131731.BAZO_19733"/>
<proteinExistence type="predicted"/>
<dbReference type="EMBL" id="AJLR01000150">
    <property type="protein sequence ID" value="EKN62911.1"/>
    <property type="molecule type" value="Genomic_DNA"/>
</dbReference>
<evidence type="ECO:0000313" key="4">
    <source>
        <dbReference type="EMBL" id="EKN62911.1"/>
    </source>
</evidence>
<gene>
    <name evidence="4" type="ORF">BAZO_19733</name>
</gene>
<dbReference type="Pfam" id="PF08797">
    <property type="entry name" value="HIRAN"/>
    <property type="match status" value="1"/>
</dbReference>
<evidence type="ECO:0000256" key="1">
    <source>
        <dbReference type="ARBA" id="ARBA00022723"/>
    </source>
</evidence>
<protein>
    <submittedName>
        <fullName evidence="4">HIRAN domain-containing protein</fullName>
    </submittedName>
</protein>
<evidence type="ECO:0000313" key="5">
    <source>
        <dbReference type="Proteomes" id="UP000006315"/>
    </source>
</evidence>
<reference evidence="4 5" key="1">
    <citation type="journal article" date="2012" name="Front. Microbiol.">
        <title>Redundancy and modularity in membrane-associated dissimilatory nitrate reduction in Bacillus.</title>
        <authorList>
            <person name="Heylen K."/>
            <person name="Keltjens J."/>
        </authorList>
    </citation>
    <scope>NUCLEOTIDE SEQUENCE [LARGE SCALE GENOMIC DNA]</scope>
    <source>
        <strain evidence="4 5">LMG 9581</strain>
    </source>
</reference>
<keyword evidence="2" id="KW-0378">Hydrolase</keyword>